<comment type="caution">
    <text evidence="1">The sequence shown here is derived from an EMBL/GenBank/DDBJ whole genome shotgun (WGS) entry which is preliminary data.</text>
</comment>
<protein>
    <submittedName>
        <fullName evidence="1">Flagellar protein FlgP</fullName>
    </submittedName>
</protein>
<keyword evidence="1" id="KW-0282">Flagellum</keyword>
<organism evidence="1 2">
    <name type="scientific">Photobacterium aquae</name>
    <dbReference type="NCBI Taxonomy" id="1195763"/>
    <lineage>
        <taxon>Bacteria</taxon>
        <taxon>Pseudomonadati</taxon>
        <taxon>Pseudomonadota</taxon>
        <taxon>Gammaproteobacteria</taxon>
        <taxon>Vibrionales</taxon>
        <taxon>Vibrionaceae</taxon>
        <taxon>Photobacterium</taxon>
    </lineage>
</organism>
<dbReference type="PIRSF" id="PIRSF028687">
    <property type="entry name" value="UCP028687"/>
    <property type="match status" value="1"/>
</dbReference>
<dbReference type="PATRIC" id="fig|1195763.3.peg.2145"/>
<gene>
    <name evidence="1" type="ORF">ABT56_10230</name>
</gene>
<dbReference type="AlphaFoldDB" id="A0A0J1JUA5"/>
<dbReference type="InterPro" id="IPR007293">
    <property type="entry name" value="FlgP"/>
</dbReference>
<name>A0A0J1JUA5_9GAMM</name>
<reference evidence="1 2" key="1">
    <citation type="submission" date="2015-05" db="EMBL/GenBank/DDBJ databases">
        <title>Photobacterium galathea sp. nov.</title>
        <authorList>
            <person name="Machado H."/>
            <person name="Gram L."/>
        </authorList>
    </citation>
    <scope>NUCLEOTIDE SEQUENCE [LARGE SCALE GENOMIC DNA]</scope>
    <source>
        <strain evidence="1 2">CGMCC 1.12159</strain>
    </source>
</reference>
<dbReference type="OrthoDB" id="7348506at2"/>
<dbReference type="STRING" id="1195763.ABT56_10230"/>
<dbReference type="PROSITE" id="PS51257">
    <property type="entry name" value="PROKAR_LIPOPROTEIN"/>
    <property type="match status" value="1"/>
</dbReference>
<sequence>MRSWLVATMMLLLAGCQPLVDMRHNGEGKVLNAVGYASISEQRGRTDEEKRTRAMRASKLDAYRELTEQVYGMRVSARAGMEDQALGIETTDGSADGIIRGAEVVRSYPVGDNYVTEMKLDLNKMEMMKGYGEVYHVPASQDLLF</sequence>
<keyword evidence="1" id="KW-0966">Cell projection</keyword>
<keyword evidence="2" id="KW-1185">Reference proteome</keyword>
<proteinExistence type="predicted"/>
<dbReference type="RefSeq" id="WP_047878760.1">
    <property type="nucleotide sequence ID" value="NZ_LDOT01000012.1"/>
</dbReference>
<keyword evidence="1" id="KW-0969">Cilium</keyword>
<evidence type="ECO:0000313" key="2">
    <source>
        <dbReference type="Proteomes" id="UP000036097"/>
    </source>
</evidence>
<evidence type="ECO:0000313" key="1">
    <source>
        <dbReference type="EMBL" id="KLV05897.1"/>
    </source>
</evidence>
<accession>A0A0J1JUA5</accession>
<dbReference type="Proteomes" id="UP000036097">
    <property type="component" value="Unassembled WGS sequence"/>
</dbReference>
<dbReference type="EMBL" id="LDOT01000012">
    <property type="protein sequence ID" value="KLV05897.1"/>
    <property type="molecule type" value="Genomic_DNA"/>
</dbReference>